<dbReference type="PANTHER" id="PTHR24049:SF29">
    <property type="entry name" value="EGF-LIKE DOMAIN-CONTAINING PROTEIN"/>
    <property type="match status" value="1"/>
</dbReference>
<sequence length="1193" mass="129170">MAFSFAYRLYTFLLLVMFIHEGFSEPFQLVDTKAFEAKIESRSLYQTTIDQLPLPPNYCVAAEKILDISILYDTSLTTESWPNNFYNTIDFVLYLSRAFEMGASKTRIALLRFINHTYIVSNFTSGTSHLGLQQTLLTETPLASGYKLNTAEALAFAKQQLSTQPAGMTDREAKKVLIFITFTQIGSDFLFQAARDKIQTAGISVFVVAVGEAQNSRDQLKSLTSRPFSDYVEFQVSSEMAGNDALNTALIDAYDGCDQCLPNPCVHGTCSMPTQFECKCDVGYKGVICDDIDYCAKHNPCHSQPCSNPIDRIIICNCTTIGRYGEFCQFVDHCVAVPGICRNGGTCQTNRTIQVTKCMCAEGYYGDTCMHVDNCMVANPCLNRGICSHDRNTHVSSCTCIFPYTGNTCADCLCQNGGQCTLAIASGSCQCPVNCNGNVCETCSPYCVVNPTVCQNNGSCNNTGLTYQCLCTDNCSGQHCETCTAGTCDMPNIACPVGHICKQIQGGNSVCACPTGCSGVDCGQCSYCDSHPLACVNGGTCLDQPMGKFRCQCPQHCNGAQCETCVDPCVGYCRNAGTCTNQGGNLTCQCYDNCKGDRCDACQLPCDLNPGMCLNGGTCEQFPMPSPVGDFTCLCRDGCTGNRCEVCPQKCGMDTCQNGGTCIENVNGVNGVNCSCTALCYGDRCESCVEFCTMYPSTCKNGGTCQNMQGGSYFCSCTQGCYGTNCEDCPCLGYPCLNGGTCIGVQGAPPMCQCTDAYTGNSCEVAISDDSVNPCDPSPCLNGCYCIESCQHSGGYVCKGSSGYIGKNCEIEPPSLDCLPMSIEIRVPEDFARSKSRSGSNDMQVFVGTADSVSRSPMCSTSQPINGQYVITLYSPFSMCGKMQRRKIGLDETISSDIWVNLFPNDFTMDMPVPIATFECVYSGDYTFISSLRPVLTEFPTISEEVRFTPQVSLCKTSACPAACPTGLSIVREAVYTVGQIVYITLTTQPIGNTNMQSIMHSTLSRLVLSCGETRFFPGVELVTDGCMAPTENVNNLDFVLSQSGIGHVICLSFRAARLASCKSQFFIHADIQICQAKNKQPCPGSANVERCLRPTSRKRRAIPSSEQPIVIGPFYVFEKGSGIPRLNYTEDGDKDLQVVDKKDIPSEKDVMSLTPAVKYVLVALFIFVILAALVCAYFVLQRASVAKSYRFS</sequence>
<dbReference type="InterPro" id="IPR000152">
    <property type="entry name" value="EGF-type_Asp/Asn_hydroxyl_site"/>
</dbReference>
<keyword evidence="5" id="KW-0472">Membrane</keyword>
<accession>A0A6F9DTG5</accession>
<dbReference type="GO" id="GO:0032991">
    <property type="term" value="C:protein-containing complex"/>
    <property type="evidence" value="ECO:0007669"/>
    <property type="project" value="TreeGrafter"/>
</dbReference>
<evidence type="ECO:0000256" key="2">
    <source>
        <dbReference type="ARBA" id="ARBA00022737"/>
    </source>
</evidence>
<evidence type="ECO:0000256" key="4">
    <source>
        <dbReference type="PROSITE-ProRule" id="PRU00076"/>
    </source>
</evidence>
<dbReference type="PROSITE" id="PS50026">
    <property type="entry name" value="EGF_3"/>
    <property type="match status" value="11"/>
</dbReference>
<feature type="domain" description="EGF-like" evidence="7">
    <location>
        <begin position="771"/>
        <end position="810"/>
    </location>
</feature>
<keyword evidence="5" id="KW-1133">Transmembrane helix</keyword>
<dbReference type="GO" id="GO:0045197">
    <property type="term" value="P:establishment or maintenance of epithelial cell apical/basal polarity"/>
    <property type="evidence" value="ECO:0007669"/>
    <property type="project" value="TreeGrafter"/>
</dbReference>
<feature type="transmembrane region" description="Helical" evidence="5">
    <location>
        <begin position="1160"/>
        <end position="1181"/>
    </location>
</feature>
<feature type="domain" description="EGF-like" evidence="7">
    <location>
        <begin position="371"/>
        <end position="410"/>
    </location>
</feature>
<feature type="domain" description="EGF-like" evidence="7">
    <location>
        <begin position="291"/>
        <end position="329"/>
    </location>
</feature>
<evidence type="ECO:0000259" key="9">
    <source>
        <dbReference type="PROSITE" id="PS51034"/>
    </source>
</evidence>
<dbReference type="GO" id="GO:0005886">
    <property type="term" value="C:plasma membrane"/>
    <property type="evidence" value="ECO:0007669"/>
    <property type="project" value="TreeGrafter"/>
</dbReference>
<feature type="domain" description="EGF-like" evidence="7">
    <location>
        <begin position="603"/>
        <end position="645"/>
    </location>
</feature>
<gene>
    <name evidence="10" type="primary">Sned1-001</name>
</gene>
<dbReference type="InterPro" id="IPR051022">
    <property type="entry name" value="Notch_Cell-Fate_Det"/>
</dbReference>
<feature type="disulfide bond" evidence="4">
    <location>
        <begin position="381"/>
        <end position="398"/>
    </location>
</feature>
<protein>
    <submittedName>
        <fullName evidence="10">Fibropellin-1-like</fullName>
    </submittedName>
</protein>
<dbReference type="PROSITE" id="PS51034">
    <property type="entry name" value="ZP_2"/>
    <property type="match status" value="1"/>
</dbReference>
<feature type="domain" description="EGF-like" evidence="7">
    <location>
        <begin position="526"/>
        <end position="563"/>
    </location>
</feature>
<dbReference type="SUPFAM" id="SSF57196">
    <property type="entry name" value="EGF/Laminin"/>
    <property type="match status" value="3"/>
</dbReference>
<keyword evidence="5" id="KW-0812">Transmembrane</keyword>
<feature type="domain" description="EGF-like" evidence="7">
    <location>
        <begin position="444"/>
        <end position="481"/>
    </location>
</feature>
<feature type="disulfide bond" evidence="4">
    <location>
        <begin position="471"/>
        <end position="480"/>
    </location>
</feature>
<feature type="disulfide bond" evidence="4">
    <location>
        <begin position="590"/>
        <end position="599"/>
    </location>
</feature>
<keyword evidence="2" id="KW-0677">Repeat</keyword>
<feature type="domain" description="ZP" evidence="9">
    <location>
        <begin position="817"/>
        <end position="1090"/>
    </location>
</feature>
<evidence type="ECO:0000256" key="6">
    <source>
        <dbReference type="SAM" id="SignalP"/>
    </source>
</evidence>
<dbReference type="PANTHER" id="PTHR24049">
    <property type="entry name" value="CRUMBS FAMILY MEMBER"/>
    <property type="match status" value="1"/>
</dbReference>
<evidence type="ECO:0000256" key="1">
    <source>
        <dbReference type="ARBA" id="ARBA00022536"/>
    </source>
</evidence>
<evidence type="ECO:0000259" key="8">
    <source>
        <dbReference type="PROSITE" id="PS50234"/>
    </source>
</evidence>
<feature type="domain" description="EGF-like" evidence="7">
    <location>
        <begin position="330"/>
        <end position="370"/>
    </location>
</feature>
<dbReference type="SUPFAM" id="SSF53300">
    <property type="entry name" value="vWA-like"/>
    <property type="match status" value="1"/>
</dbReference>
<feature type="disulfide bond" evidence="4">
    <location>
        <begin position="260"/>
        <end position="270"/>
    </location>
</feature>
<feature type="signal peptide" evidence="6">
    <location>
        <begin position="1"/>
        <end position="24"/>
    </location>
</feature>
<feature type="disulfide bond" evidence="4">
    <location>
        <begin position="754"/>
        <end position="763"/>
    </location>
</feature>
<dbReference type="SMART" id="SM00327">
    <property type="entry name" value="VWA"/>
    <property type="match status" value="1"/>
</dbReference>
<name>A0A6F9DTG5_9ASCI</name>
<dbReference type="PROSITE" id="PS50234">
    <property type="entry name" value="VWFA"/>
    <property type="match status" value="1"/>
</dbReference>
<dbReference type="InterPro" id="IPR036465">
    <property type="entry name" value="vWFA_dom_sf"/>
</dbReference>
<dbReference type="PROSITE" id="PS00022">
    <property type="entry name" value="EGF_1"/>
    <property type="match status" value="9"/>
</dbReference>
<dbReference type="GO" id="GO:0007157">
    <property type="term" value="P:heterophilic cell-cell adhesion via plasma membrane cell adhesion molecules"/>
    <property type="evidence" value="ECO:0007669"/>
    <property type="project" value="TreeGrafter"/>
</dbReference>
<feature type="domain" description="EGF-like" evidence="7">
    <location>
        <begin position="566"/>
        <end position="600"/>
    </location>
</feature>
<feature type="chain" id="PRO_5026128316" evidence="6">
    <location>
        <begin position="25"/>
        <end position="1193"/>
    </location>
</feature>
<dbReference type="InterPro" id="IPR001507">
    <property type="entry name" value="ZP_dom"/>
</dbReference>
<dbReference type="SMART" id="SM00181">
    <property type="entry name" value="EGF"/>
    <property type="match status" value="12"/>
</dbReference>
<feature type="disulfide bond" evidence="4">
    <location>
        <begin position="280"/>
        <end position="289"/>
    </location>
</feature>
<feature type="disulfide bond" evidence="4">
    <location>
        <begin position="400"/>
        <end position="409"/>
    </location>
</feature>
<proteinExistence type="evidence at transcript level"/>
<keyword evidence="3 4" id="KW-1015">Disulfide bond</keyword>
<evidence type="ECO:0000259" key="7">
    <source>
        <dbReference type="PROSITE" id="PS50026"/>
    </source>
</evidence>
<reference evidence="10" key="1">
    <citation type="submission" date="2020-04" db="EMBL/GenBank/DDBJ databases">
        <authorList>
            <person name="Neveu A P."/>
        </authorList>
    </citation>
    <scope>NUCLEOTIDE SEQUENCE</scope>
    <source>
        <tissue evidence="10">Whole embryo</tissue>
    </source>
</reference>
<feature type="domain" description="VWFA" evidence="8">
    <location>
        <begin position="67"/>
        <end position="254"/>
    </location>
</feature>
<dbReference type="EMBL" id="LR790567">
    <property type="protein sequence ID" value="CAB3266429.1"/>
    <property type="molecule type" value="mRNA"/>
</dbReference>
<dbReference type="Pfam" id="PF00092">
    <property type="entry name" value="VWA"/>
    <property type="match status" value="1"/>
</dbReference>
<dbReference type="Gene3D" id="3.40.50.410">
    <property type="entry name" value="von Willebrand factor, type A domain"/>
    <property type="match status" value="1"/>
</dbReference>
<dbReference type="Gene3D" id="2.10.25.10">
    <property type="entry name" value="Laminin"/>
    <property type="match status" value="8"/>
</dbReference>
<dbReference type="PROSITE" id="PS01186">
    <property type="entry name" value="EGF_2"/>
    <property type="match status" value="2"/>
</dbReference>
<comment type="caution">
    <text evidence="4">Lacks conserved residue(s) required for the propagation of feature annotation.</text>
</comment>
<evidence type="ECO:0000256" key="3">
    <source>
        <dbReference type="ARBA" id="ARBA00023157"/>
    </source>
</evidence>
<feature type="disulfide bond" evidence="4">
    <location>
        <begin position="676"/>
        <end position="685"/>
    </location>
</feature>
<feature type="domain" description="EGF-like" evidence="7">
    <location>
        <begin position="648"/>
        <end position="686"/>
    </location>
</feature>
<evidence type="ECO:0000313" key="10">
    <source>
        <dbReference type="EMBL" id="CAB3266429.1"/>
    </source>
</evidence>
<feature type="domain" description="EGF-like" evidence="7">
    <location>
        <begin position="727"/>
        <end position="764"/>
    </location>
</feature>
<dbReference type="InterPro" id="IPR002035">
    <property type="entry name" value="VWF_A"/>
</dbReference>
<feature type="disulfide bond" evidence="4">
    <location>
        <begin position="635"/>
        <end position="644"/>
    </location>
</feature>
<feature type="disulfide bond" evidence="4">
    <location>
        <begin position="360"/>
        <end position="369"/>
    </location>
</feature>
<dbReference type="PROSITE" id="PS00010">
    <property type="entry name" value="ASX_HYDROXYL"/>
    <property type="match status" value="1"/>
</dbReference>
<feature type="disulfide bond" evidence="4">
    <location>
        <begin position="341"/>
        <end position="358"/>
    </location>
</feature>
<feature type="domain" description="EGF-like" evidence="7">
    <location>
        <begin position="258"/>
        <end position="290"/>
    </location>
</feature>
<organism evidence="10">
    <name type="scientific">Phallusia mammillata</name>
    <dbReference type="NCBI Taxonomy" id="59560"/>
    <lineage>
        <taxon>Eukaryota</taxon>
        <taxon>Metazoa</taxon>
        <taxon>Chordata</taxon>
        <taxon>Tunicata</taxon>
        <taxon>Ascidiacea</taxon>
        <taxon>Phlebobranchia</taxon>
        <taxon>Ascidiidae</taxon>
        <taxon>Phallusia</taxon>
    </lineage>
</organism>
<feature type="disulfide bond" evidence="4">
    <location>
        <begin position="553"/>
        <end position="562"/>
    </location>
</feature>
<dbReference type="AlphaFoldDB" id="A0A6F9DTG5"/>
<feature type="disulfide bond" evidence="4">
    <location>
        <begin position="569"/>
        <end position="579"/>
    </location>
</feature>
<dbReference type="CDD" id="cd01450">
    <property type="entry name" value="vWFA_subfamily_ECM"/>
    <property type="match status" value="1"/>
</dbReference>
<keyword evidence="6" id="KW-0732">Signal</keyword>
<evidence type="ECO:0000256" key="5">
    <source>
        <dbReference type="SAM" id="Phobius"/>
    </source>
</evidence>
<keyword evidence="1 4" id="KW-0245">EGF-like domain</keyword>
<dbReference type="InterPro" id="IPR000742">
    <property type="entry name" value="EGF"/>
</dbReference>